<feature type="region of interest" description="Disordered" evidence="2">
    <location>
        <begin position="879"/>
        <end position="909"/>
    </location>
</feature>
<evidence type="ECO:0000313" key="5">
    <source>
        <dbReference type="Proteomes" id="UP000193986"/>
    </source>
</evidence>
<feature type="domain" description="DH" evidence="3">
    <location>
        <begin position="125"/>
        <end position="318"/>
    </location>
</feature>
<dbReference type="Pfam" id="PF00621">
    <property type="entry name" value="RhoGEF"/>
    <property type="match status" value="1"/>
</dbReference>
<dbReference type="PROSITE" id="PS50010">
    <property type="entry name" value="DH_2"/>
    <property type="match status" value="1"/>
</dbReference>
<feature type="region of interest" description="Disordered" evidence="2">
    <location>
        <begin position="1151"/>
        <end position="1190"/>
    </location>
</feature>
<reference evidence="4 5" key="1">
    <citation type="submission" date="2016-07" db="EMBL/GenBank/DDBJ databases">
        <title>Pervasive Adenine N6-methylation of Active Genes in Fungi.</title>
        <authorList>
            <consortium name="DOE Joint Genome Institute"/>
            <person name="Mondo S.J."/>
            <person name="Dannebaum R.O."/>
            <person name="Kuo R.C."/>
            <person name="Labutti K."/>
            <person name="Haridas S."/>
            <person name="Kuo A."/>
            <person name="Salamov A."/>
            <person name="Ahrendt S.R."/>
            <person name="Lipzen A."/>
            <person name="Sullivan W."/>
            <person name="Andreopoulos W.B."/>
            <person name="Clum A."/>
            <person name="Lindquist E."/>
            <person name="Daum C."/>
            <person name="Ramamoorthy G.K."/>
            <person name="Gryganskyi A."/>
            <person name="Culley D."/>
            <person name="Magnuson J.K."/>
            <person name="James T.Y."/>
            <person name="O'Malley M.A."/>
            <person name="Stajich J.E."/>
            <person name="Spatafora J.W."/>
            <person name="Visel A."/>
            <person name="Grigoriev I.V."/>
        </authorList>
    </citation>
    <scope>NUCLEOTIDE SEQUENCE [LARGE SCALE GENOMIC DNA]</scope>
    <source>
        <strain evidence="4 5">68-887.2</strain>
    </source>
</reference>
<feature type="region of interest" description="Disordered" evidence="2">
    <location>
        <begin position="1"/>
        <end position="47"/>
    </location>
</feature>
<feature type="compositionally biased region" description="Polar residues" evidence="2">
    <location>
        <begin position="719"/>
        <end position="728"/>
    </location>
</feature>
<feature type="compositionally biased region" description="Basic and acidic residues" evidence="2">
    <location>
        <begin position="1151"/>
        <end position="1167"/>
    </location>
</feature>
<evidence type="ECO:0000313" key="4">
    <source>
        <dbReference type="EMBL" id="ORY29168.1"/>
    </source>
</evidence>
<dbReference type="GO" id="GO:0005085">
    <property type="term" value="F:guanyl-nucleotide exchange factor activity"/>
    <property type="evidence" value="ECO:0007669"/>
    <property type="project" value="InterPro"/>
</dbReference>
<gene>
    <name evidence="4" type="ORF">BCR39DRAFT_533070</name>
</gene>
<dbReference type="CDD" id="cd00160">
    <property type="entry name" value="RhoGEF"/>
    <property type="match status" value="1"/>
</dbReference>
<keyword evidence="1" id="KW-0175">Coiled coil</keyword>
<dbReference type="Proteomes" id="UP000193986">
    <property type="component" value="Unassembled WGS sequence"/>
</dbReference>
<proteinExistence type="predicted"/>
<dbReference type="InParanoid" id="A0A1Y2B2V8"/>
<dbReference type="EMBL" id="MCFC01000027">
    <property type="protein sequence ID" value="ORY29168.1"/>
    <property type="molecule type" value="Genomic_DNA"/>
</dbReference>
<dbReference type="SMART" id="SM00325">
    <property type="entry name" value="RhoGEF"/>
    <property type="match status" value="1"/>
</dbReference>
<feature type="coiled-coil region" evidence="1">
    <location>
        <begin position="1321"/>
        <end position="1355"/>
    </location>
</feature>
<dbReference type="InterPro" id="IPR000219">
    <property type="entry name" value="DH_dom"/>
</dbReference>
<evidence type="ECO:0000259" key="3">
    <source>
        <dbReference type="PROSITE" id="PS50010"/>
    </source>
</evidence>
<feature type="coiled-coil region" evidence="1">
    <location>
        <begin position="1232"/>
        <end position="1287"/>
    </location>
</feature>
<feature type="compositionally biased region" description="Polar residues" evidence="2">
    <location>
        <begin position="1020"/>
        <end position="1032"/>
    </location>
</feature>
<sequence>MAVVPSPHHADVPRRPGSAASLPPPVPPKTIDLNSSTRSTDKETGTKVTRRAFHCDVIVEREGAETRELLMHLGRPVLPLSTLPKPQVPFPPSQLAVTTNEQKTRDVLGESSTWTVSKQEEASKRLAMLIEELLRTERSYVSRIRALRDKYAEPLRRYARNPDHLLIPLYEAKTIFANIDAIVPAAETFLADLELMWTTGRAPEQVADICLRHLKELRTFEPYRAYLGKQDESQKMLQDCLRRFTGLETYIERIKYQTTGIGNIGLRELLMEPVQRIPRYTLLWQTMLKCLPPLSPHSAKLLACVEIASSIARCEPDAQTVRATVMYCLERNVDGFPANLFSNSRDFVDSIDVDDLPLEYMSTASPGSRLSHRPLSVTSTSTSASIPSLSSLGSSASNSALTTSPQKESSAHALHCTLFLFDDKLMIIKRQSNSISGRKVTGLDDVPKLVKSGGGVAVLDKNGTRKDKLSYKGIVDVLDVIASDVGNGDFHLFFERPPMDQTDRWSARPFRSYTTVHPPFAASLDVIASRRDKLRFIQNLWAAQALARTKRLPKEISAPPRVVMTDEEISLDDAGEPFGRAKCFWTIWDRATWSAVPKKAKVAILIDEDGGSSDPPVSEEGAPCVVFRLQPLSGSLCRFSHATLAETSTERTLIDMADVNAKIATIIHRHGVFKFRTSGASCPTTPSSTGHRLRPSMLNLDMISRNLFGSSTVSSRVGSELFGTTSTQAKRRSGISRTSTMNTGKESLETRSPSSGEMPKMSRQSSSPSSTGNLSEDELISGMPYAASRGHLGQSEIDLNERLNIARRNSKSVAVLSPIRSGRLAARSVAELRTTVREREFAVAEGKSAGKSTEDLRIWDEQRSLPAPAEAALREILRAGSPPLPPSAPLRVRNKSPSPIRPSSQQVGSPIPVQIMAHTSLPARQQPRTSESDSVQSDQPVMEAQEIIVTSPQQVDSLTTITAPLSPRPQGPRSPMTKATPILYPGLGSTHTKLRIVSGGGRRMSAGRETIPLKGDENESPTLRTPSGNLATKRQHSEDQLTPRKRSPTRSPLETKPSDAVRIMGTPLRITSSSQASSRRSSGQRTPLRSSGPLTTPRRISLGQTSITSVQTNTTEVTAEVPISAHSDFETAITSIREKLVESRAASKRLRSDMHSLRRQLNKESSAKGRAAAVGLDRNPSLPRSPQKRNIHRLTDFDGYENFSVQSRHHSGKHEIDAIVMEESARGISSMLERLDGNLKATLAEVEQAINLAERKVSNGRDRSSEIERLEAQVARSKDTQELMSQQLHDLQTELDVTYEAFNTELDGMFNDAQLPPTQAFQALQRDLQDVTAKRNDLALENIRLKRDLEEANLKREQWAKILRRQGVI</sequence>
<dbReference type="STRING" id="71784.A0A1Y2B2V8"/>
<name>A0A1Y2B2V8_9TREE</name>
<dbReference type="InterPro" id="IPR035899">
    <property type="entry name" value="DBL_dom_sf"/>
</dbReference>
<feature type="region of interest" description="Disordered" evidence="2">
    <location>
        <begin position="719"/>
        <end position="777"/>
    </location>
</feature>
<evidence type="ECO:0000256" key="2">
    <source>
        <dbReference type="SAM" id="MobiDB-lite"/>
    </source>
</evidence>
<feature type="compositionally biased region" description="Polar residues" evidence="2">
    <location>
        <begin position="735"/>
        <end position="755"/>
    </location>
</feature>
<keyword evidence="5" id="KW-1185">Reference proteome</keyword>
<comment type="caution">
    <text evidence="4">The sequence shown here is derived from an EMBL/GenBank/DDBJ whole genome shotgun (WGS) entry which is preliminary data.</text>
</comment>
<accession>A0A1Y2B2V8</accession>
<feature type="compositionally biased region" description="Polar residues" evidence="2">
    <location>
        <begin position="895"/>
        <end position="908"/>
    </location>
</feature>
<dbReference type="OrthoDB" id="660555at2759"/>
<feature type="compositionally biased region" description="Low complexity" evidence="2">
    <location>
        <begin position="1072"/>
        <end position="1085"/>
    </location>
</feature>
<dbReference type="GO" id="GO:0005737">
    <property type="term" value="C:cytoplasm"/>
    <property type="evidence" value="ECO:0007669"/>
    <property type="project" value="TreeGrafter"/>
</dbReference>
<protein>
    <recommendedName>
        <fullName evidence="3">DH domain-containing protein</fullName>
    </recommendedName>
</protein>
<organism evidence="4 5">
    <name type="scientific">Naematelia encephala</name>
    <dbReference type="NCBI Taxonomy" id="71784"/>
    <lineage>
        <taxon>Eukaryota</taxon>
        <taxon>Fungi</taxon>
        <taxon>Dikarya</taxon>
        <taxon>Basidiomycota</taxon>
        <taxon>Agaricomycotina</taxon>
        <taxon>Tremellomycetes</taxon>
        <taxon>Tremellales</taxon>
        <taxon>Naemateliaceae</taxon>
        <taxon>Naematelia</taxon>
    </lineage>
</organism>
<dbReference type="SUPFAM" id="SSF48065">
    <property type="entry name" value="DBL homology domain (DH-domain)"/>
    <property type="match status" value="1"/>
</dbReference>
<dbReference type="InterPro" id="IPR051092">
    <property type="entry name" value="FYVE_RhoGEF_PH"/>
</dbReference>
<feature type="compositionally biased region" description="Low complexity" evidence="2">
    <location>
        <begin position="382"/>
        <end position="404"/>
    </location>
</feature>
<feature type="region of interest" description="Disordered" evidence="2">
    <location>
        <begin position="382"/>
        <end position="406"/>
    </location>
</feature>
<dbReference type="PANTHER" id="PTHR12673:SF270">
    <property type="entry name" value="FYVE-TYPE DOMAIN-CONTAINING PROTEIN"/>
    <property type="match status" value="1"/>
</dbReference>
<dbReference type="PANTHER" id="PTHR12673">
    <property type="entry name" value="FACIOGENITAL DYSPLASIA PROTEIN"/>
    <property type="match status" value="1"/>
</dbReference>
<dbReference type="Gene3D" id="1.20.900.10">
    <property type="entry name" value="Dbl homology (DH) domain"/>
    <property type="match status" value="1"/>
</dbReference>
<evidence type="ECO:0000256" key="1">
    <source>
        <dbReference type="SAM" id="Coils"/>
    </source>
</evidence>
<feature type="region of interest" description="Disordered" evidence="2">
    <location>
        <begin position="961"/>
        <end position="1102"/>
    </location>
</feature>